<dbReference type="InterPro" id="IPR001296">
    <property type="entry name" value="Glyco_trans_1"/>
</dbReference>
<organism evidence="3 4">
    <name type="scientific">Staphylococcus delphini</name>
    <dbReference type="NCBI Taxonomy" id="53344"/>
    <lineage>
        <taxon>Bacteria</taxon>
        <taxon>Bacillati</taxon>
        <taxon>Bacillota</taxon>
        <taxon>Bacilli</taxon>
        <taxon>Bacillales</taxon>
        <taxon>Staphylococcaceae</taxon>
        <taxon>Staphylococcus</taxon>
        <taxon>Staphylococcus intermedius group</taxon>
    </lineage>
</organism>
<evidence type="ECO:0000313" key="3">
    <source>
        <dbReference type="EMBL" id="PCF55844.1"/>
    </source>
</evidence>
<dbReference type="PANTHER" id="PTHR46401">
    <property type="entry name" value="GLYCOSYLTRANSFERASE WBBK-RELATED"/>
    <property type="match status" value="1"/>
</dbReference>
<dbReference type="Gene3D" id="3.40.50.2000">
    <property type="entry name" value="Glycogen Phosphorylase B"/>
    <property type="match status" value="3"/>
</dbReference>
<accession>A0A2A4GZ33</accession>
<gene>
    <name evidence="3" type="ORF">B5C08_05115</name>
</gene>
<comment type="caution">
    <text evidence="3">The sequence shown here is derived from an EMBL/GenBank/DDBJ whole genome shotgun (WGS) entry which is preliminary data.</text>
</comment>
<sequence>MYKKNEEATMLYTITSTLPEVHGGRTKSLLKRIQFLENHFQEPHTILTTNYNPNYPRVIERFRERQILSEDTKVVNIYEWFTNGKIEQFPYTKFKKKPKYHETPIEIKGLTYQQSKKDAKVFRYYKGDTYMLYRKYYDVTLGILHFEDVMIPSQKHKVERREYNEYGYLHRVILYDKKDNFKLSETLYDRDGEVYCIRHFKGNKVSHIHLYQNGNITHAFDDEKDFFTYFFENVIEAGAKVFNDARLLDRAILNVSQSIKNIFMIHSSHKNVDDSIKKSFGIFNQRADEIDQIVVLTEQQKQEMIEDFNISAQRLSVLPHFMTIQEPQHVERKPRFLYIGRIDENKQLSHILKAFKIYQEAGYDYGLDIYGHGESRPVKQMEQAIRELNLGDKVQFHGKTNQPDKVFSQHAASLLTSQFEGFSLSVMESINNGCPVLAYDIRYGPREMIKNGENGYLVESQNIKDLADKMMKITEHPITDVKLDDRFGIQHAAEKYAALLQSVE</sequence>
<evidence type="ECO:0000256" key="1">
    <source>
        <dbReference type="ARBA" id="ARBA00022679"/>
    </source>
</evidence>
<keyword evidence="1" id="KW-0808">Transferase</keyword>
<dbReference type="GO" id="GO:0016757">
    <property type="term" value="F:glycosyltransferase activity"/>
    <property type="evidence" value="ECO:0007669"/>
    <property type="project" value="InterPro"/>
</dbReference>
<evidence type="ECO:0000259" key="2">
    <source>
        <dbReference type="Pfam" id="PF00534"/>
    </source>
</evidence>
<dbReference type="SUPFAM" id="SSF53756">
    <property type="entry name" value="UDP-Glycosyltransferase/glycogen phosphorylase"/>
    <property type="match status" value="1"/>
</dbReference>
<dbReference type="Proteomes" id="UP000218335">
    <property type="component" value="Unassembled WGS sequence"/>
</dbReference>
<reference evidence="3 4" key="1">
    <citation type="journal article" date="2017" name="PLoS ONE">
        <title>Development of a real-time PCR for detection of Staphylococcus pseudintermedius using a novel automated comparison of whole-genome sequences.</title>
        <authorList>
            <person name="Verstappen K.M."/>
            <person name="Huijbregts L."/>
            <person name="Spaninks M."/>
            <person name="Wagenaar J.A."/>
            <person name="Fluit A.C."/>
            <person name="Duim B."/>
        </authorList>
    </citation>
    <scope>NUCLEOTIDE SEQUENCE [LARGE SCALE GENOMIC DNA]</scope>
    <source>
        <strain evidence="3 4">215070706401-1</strain>
    </source>
</reference>
<dbReference type="EMBL" id="MWUU01000005">
    <property type="protein sequence ID" value="PCF55844.1"/>
    <property type="molecule type" value="Genomic_DNA"/>
</dbReference>
<dbReference type="Pfam" id="PF00534">
    <property type="entry name" value="Glycos_transf_1"/>
    <property type="match status" value="1"/>
</dbReference>
<name>A0A2A4GZ33_9STAP</name>
<dbReference type="AlphaFoldDB" id="A0A2A4GZ33"/>
<proteinExistence type="predicted"/>
<protein>
    <recommendedName>
        <fullName evidence="2">Glycosyl transferase family 1 domain-containing protein</fullName>
    </recommendedName>
</protein>
<feature type="domain" description="Glycosyl transferase family 1" evidence="2">
    <location>
        <begin position="325"/>
        <end position="482"/>
    </location>
</feature>
<evidence type="ECO:0000313" key="4">
    <source>
        <dbReference type="Proteomes" id="UP000218335"/>
    </source>
</evidence>
<dbReference type="GO" id="GO:0009103">
    <property type="term" value="P:lipopolysaccharide biosynthetic process"/>
    <property type="evidence" value="ECO:0007669"/>
    <property type="project" value="TreeGrafter"/>
</dbReference>
<dbReference type="PANTHER" id="PTHR46401:SF2">
    <property type="entry name" value="GLYCOSYLTRANSFERASE WBBK-RELATED"/>
    <property type="match status" value="1"/>
</dbReference>